<dbReference type="AlphaFoldDB" id="B6HGS5"/>
<reference evidence="2 3" key="1">
    <citation type="journal article" date="2008" name="Nat. Biotechnol.">
        <title>Genome sequencing and analysis of the filamentous fungus Penicillium chrysogenum.</title>
        <authorList>
            <person name="van den Berg M.A."/>
            <person name="Albang R."/>
            <person name="Albermann K."/>
            <person name="Badger J.H."/>
            <person name="Daran J.-M."/>
            <person name="Driessen A.J.M."/>
            <person name="Garcia-Estrada C."/>
            <person name="Fedorova N.D."/>
            <person name="Harris D.M."/>
            <person name="Heijne W.H.M."/>
            <person name="Joardar V.S."/>
            <person name="Kiel J.A.K.W."/>
            <person name="Kovalchuk A."/>
            <person name="Martin J.F."/>
            <person name="Nierman W.C."/>
            <person name="Nijland J.G."/>
            <person name="Pronk J.T."/>
            <person name="Roubos J.A."/>
            <person name="van der Klei I.J."/>
            <person name="van Peij N.N.M.E."/>
            <person name="Veenhuis M."/>
            <person name="von Doehren H."/>
            <person name="Wagner C."/>
            <person name="Wortman J.R."/>
            <person name="Bovenberg R.A.L."/>
        </authorList>
    </citation>
    <scope>NUCLEOTIDE SEQUENCE [LARGE SCALE GENOMIC DNA]</scope>
    <source>
        <strain evidence="3">ATCC 28089 / DSM 1075 / NRRL 1951 / Wisconsin 54-1255</strain>
    </source>
</reference>
<feature type="compositionally biased region" description="Pro residues" evidence="1">
    <location>
        <begin position="80"/>
        <end position="92"/>
    </location>
</feature>
<keyword evidence="3" id="KW-1185">Reference proteome</keyword>
<protein>
    <submittedName>
        <fullName evidence="2">Uncharacterized protein</fullName>
    </submittedName>
</protein>
<feature type="compositionally biased region" description="Basic and acidic residues" evidence="1">
    <location>
        <begin position="1"/>
        <end position="17"/>
    </location>
</feature>
<accession>B6HGS5</accession>
<feature type="compositionally biased region" description="Polar residues" evidence="1">
    <location>
        <begin position="132"/>
        <end position="147"/>
    </location>
</feature>
<sequence>MKSKYVDRGKHEAEKSQDATPNPGSEVHSTGDDEAVAGASASSPLEDDDAASLKRKRNGTLNVDGAEDGASSPSKRQKSTPPPPPPPPPPADLPQDDADGDTSMGNTGNDSSHPKDDSGAGVDVNMEIEAENNPQTERPQISVEGQV</sequence>
<dbReference type="STRING" id="500485.B6HGS5"/>
<feature type="region of interest" description="Disordered" evidence="1">
    <location>
        <begin position="1"/>
        <end position="147"/>
    </location>
</feature>
<proteinExistence type="predicted"/>
<organism evidence="2 3">
    <name type="scientific">Penicillium rubens (strain ATCC 28089 / DSM 1075 / NRRL 1951 / Wisconsin 54-1255)</name>
    <name type="common">Penicillium chrysogenum</name>
    <dbReference type="NCBI Taxonomy" id="500485"/>
    <lineage>
        <taxon>Eukaryota</taxon>
        <taxon>Fungi</taxon>
        <taxon>Dikarya</taxon>
        <taxon>Ascomycota</taxon>
        <taxon>Pezizomycotina</taxon>
        <taxon>Eurotiomycetes</taxon>
        <taxon>Eurotiomycetidae</taxon>
        <taxon>Eurotiales</taxon>
        <taxon>Aspergillaceae</taxon>
        <taxon>Penicillium</taxon>
        <taxon>Penicillium chrysogenum species complex</taxon>
    </lineage>
</organism>
<dbReference type="HOGENOM" id="CLU_1768715_0_0_1"/>
<dbReference type="EMBL" id="AM920435">
    <property type="protein sequence ID" value="CAP85440.1"/>
    <property type="molecule type" value="Genomic_DNA"/>
</dbReference>
<evidence type="ECO:0000313" key="2">
    <source>
        <dbReference type="EMBL" id="CAP85440.1"/>
    </source>
</evidence>
<gene>
    <name evidence="2" type="ORF">Pc20g01110</name>
    <name evidence="2" type="ORF">PCH_Pc20g01110</name>
</gene>
<evidence type="ECO:0000313" key="3">
    <source>
        <dbReference type="Proteomes" id="UP000000724"/>
    </source>
</evidence>
<evidence type="ECO:0000256" key="1">
    <source>
        <dbReference type="SAM" id="MobiDB-lite"/>
    </source>
</evidence>
<dbReference type="VEuPathDB" id="FungiDB:PCH_Pc20g01110"/>
<name>B6HGS5_PENRW</name>
<dbReference type="Proteomes" id="UP000000724">
    <property type="component" value="Contig Pc00c20"/>
</dbReference>